<protein>
    <recommendedName>
        <fullName evidence="1">Reverse transcriptase domain-containing protein</fullName>
    </recommendedName>
</protein>
<dbReference type="PANTHER" id="PTHR24559">
    <property type="entry name" value="TRANSPOSON TY3-I GAG-POL POLYPROTEIN"/>
    <property type="match status" value="1"/>
</dbReference>
<feature type="domain" description="Reverse transcriptase" evidence="1">
    <location>
        <begin position="13"/>
        <end position="112"/>
    </location>
</feature>
<organism evidence="2 3">
    <name type="scientific">Solanum verrucosum</name>
    <dbReference type="NCBI Taxonomy" id="315347"/>
    <lineage>
        <taxon>Eukaryota</taxon>
        <taxon>Viridiplantae</taxon>
        <taxon>Streptophyta</taxon>
        <taxon>Embryophyta</taxon>
        <taxon>Tracheophyta</taxon>
        <taxon>Spermatophyta</taxon>
        <taxon>Magnoliopsida</taxon>
        <taxon>eudicotyledons</taxon>
        <taxon>Gunneridae</taxon>
        <taxon>Pentapetalae</taxon>
        <taxon>asterids</taxon>
        <taxon>lamiids</taxon>
        <taxon>Solanales</taxon>
        <taxon>Solanaceae</taxon>
        <taxon>Solanoideae</taxon>
        <taxon>Solaneae</taxon>
        <taxon>Solanum</taxon>
    </lineage>
</organism>
<dbReference type="SUPFAM" id="SSF56672">
    <property type="entry name" value="DNA/RNA polymerases"/>
    <property type="match status" value="1"/>
</dbReference>
<evidence type="ECO:0000259" key="1">
    <source>
        <dbReference type="Pfam" id="PF00078"/>
    </source>
</evidence>
<dbReference type="AlphaFoldDB" id="A0AAF0TN10"/>
<keyword evidence="3" id="KW-1185">Reference proteome</keyword>
<dbReference type="Proteomes" id="UP001234989">
    <property type="component" value="Chromosome 4"/>
</dbReference>
<dbReference type="Pfam" id="PF00078">
    <property type="entry name" value="RVT_1"/>
    <property type="match status" value="1"/>
</dbReference>
<name>A0AAF0TN10_SOLVR</name>
<dbReference type="InterPro" id="IPR000477">
    <property type="entry name" value="RT_dom"/>
</dbReference>
<dbReference type="InterPro" id="IPR043502">
    <property type="entry name" value="DNA/RNA_pol_sf"/>
</dbReference>
<evidence type="ECO:0000313" key="2">
    <source>
        <dbReference type="EMBL" id="WMV25776.1"/>
    </source>
</evidence>
<dbReference type="Gene3D" id="3.30.70.270">
    <property type="match status" value="1"/>
</dbReference>
<sequence>MCFNGGAQVVFLRKKDGTMRICIDYRQLNKVTVKSKYPIPRSDDLFDQLQGASLFSKIDLRSSYHQMRIRASYIPKTVFRTRYGHYEFLVMSFGLTNASATFMELMNMQFRLYFDSFVIVSLLKPTPWM</sequence>
<dbReference type="Gene3D" id="3.10.10.10">
    <property type="entry name" value="HIV Type 1 Reverse Transcriptase, subunit A, domain 1"/>
    <property type="match status" value="1"/>
</dbReference>
<reference evidence="2" key="1">
    <citation type="submission" date="2023-08" db="EMBL/GenBank/DDBJ databases">
        <title>A de novo genome assembly of Solanum verrucosum Schlechtendal, a Mexican diploid species geographically isolated from the other diploid A-genome species in potato relatives.</title>
        <authorList>
            <person name="Hosaka K."/>
        </authorList>
    </citation>
    <scope>NUCLEOTIDE SEQUENCE</scope>
    <source>
        <tissue evidence="2">Young leaves</tissue>
    </source>
</reference>
<dbReference type="InterPro" id="IPR053134">
    <property type="entry name" value="RNA-dir_DNA_polymerase"/>
</dbReference>
<accession>A0AAF0TN10</accession>
<evidence type="ECO:0000313" key="3">
    <source>
        <dbReference type="Proteomes" id="UP001234989"/>
    </source>
</evidence>
<dbReference type="EMBL" id="CP133615">
    <property type="protein sequence ID" value="WMV25776.1"/>
    <property type="molecule type" value="Genomic_DNA"/>
</dbReference>
<dbReference type="CDD" id="cd01647">
    <property type="entry name" value="RT_LTR"/>
    <property type="match status" value="1"/>
</dbReference>
<dbReference type="InterPro" id="IPR043128">
    <property type="entry name" value="Rev_trsase/Diguanyl_cyclase"/>
</dbReference>
<dbReference type="PANTHER" id="PTHR24559:SF444">
    <property type="entry name" value="REVERSE TRANSCRIPTASE DOMAIN-CONTAINING PROTEIN"/>
    <property type="match status" value="1"/>
</dbReference>
<proteinExistence type="predicted"/>
<gene>
    <name evidence="2" type="ORF">MTR67_019161</name>
</gene>